<accession>A0AAN8I8C8</accession>
<evidence type="ECO:0000313" key="2">
    <source>
        <dbReference type="Proteomes" id="UP001316803"/>
    </source>
</evidence>
<dbReference type="Gene3D" id="1.25.40.10">
    <property type="entry name" value="Tetratricopeptide repeat domain"/>
    <property type="match status" value="2"/>
</dbReference>
<dbReference type="Proteomes" id="UP001316803">
    <property type="component" value="Unassembled WGS sequence"/>
</dbReference>
<name>A0AAN8I8C8_9EURO</name>
<dbReference type="InterPro" id="IPR011990">
    <property type="entry name" value="TPR-like_helical_dom_sf"/>
</dbReference>
<dbReference type="Gene3D" id="3.40.50.300">
    <property type="entry name" value="P-loop containing nucleotide triphosphate hydrolases"/>
    <property type="match status" value="1"/>
</dbReference>
<reference evidence="1 2" key="1">
    <citation type="submission" date="2022-12" db="EMBL/GenBank/DDBJ databases">
        <title>Genomic features and morphological characterization of a novel Knufia sp. strain isolated from spacecraft assembly facility.</title>
        <authorList>
            <person name="Teixeira M."/>
            <person name="Chander A.M."/>
            <person name="Stajich J.E."/>
            <person name="Venkateswaran K."/>
        </authorList>
    </citation>
    <scope>NUCLEOTIDE SEQUENCE [LARGE SCALE GENOMIC DNA]</scope>
    <source>
        <strain evidence="1 2">FJI-L2-BK-P2</strain>
    </source>
</reference>
<evidence type="ECO:0008006" key="3">
    <source>
        <dbReference type="Google" id="ProtNLM"/>
    </source>
</evidence>
<comment type="caution">
    <text evidence="1">The sequence shown here is derived from an EMBL/GenBank/DDBJ whole genome shotgun (WGS) entry which is preliminary data.</text>
</comment>
<gene>
    <name evidence="1" type="ORF">OHC33_001585</name>
</gene>
<dbReference type="InterPro" id="IPR027417">
    <property type="entry name" value="P-loop_NTPase"/>
</dbReference>
<dbReference type="SUPFAM" id="SSF52540">
    <property type="entry name" value="P-loop containing nucleoside triphosphate hydrolases"/>
    <property type="match status" value="1"/>
</dbReference>
<proteinExistence type="predicted"/>
<dbReference type="PANTHER" id="PTHR47691:SF3">
    <property type="entry name" value="HTH-TYPE TRANSCRIPTIONAL REGULATOR RV0890C-RELATED"/>
    <property type="match status" value="1"/>
</dbReference>
<dbReference type="AlphaFoldDB" id="A0AAN8I8C8"/>
<dbReference type="EMBL" id="JAKLMC020000003">
    <property type="protein sequence ID" value="KAK5957214.1"/>
    <property type="molecule type" value="Genomic_DNA"/>
</dbReference>
<protein>
    <recommendedName>
        <fullName evidence="3">AAA+ ATPase domain-containing protein</fullName>
    </recommendedName>
</protein>
<dbReference type="PANTHER" id="PTHR47691">
    <property type="entry name" value="REGULATOR-RELATED"/>
    <property type="match status" value="1"/>
</dbReference>
<dbReference type="Pfam" id="PF13424">
    <property type="entry name" value="TPR_12"/>
    <property type="match status" value="1"/>
</dbReference>
<keyword evidence="2" id="KW-1185">Reference proteome</keyword>
<organism evidence="1 2">
    <name type="scientific">Knufia fluminis</name>
    <dbReference type="NCBI Taxonomy" id="191047"/>
    <lineage>
        <taxon>Eukaryota</taxon>
        <taxon>Fungi</taxon>
        <taxon>Dikarya</taxon>
        <taxon>Ascomycota</taxon>
        <taxon>Pezizomycotina</taxon>
        <taxon>Eurotiomycetes</taxon>
        <taxon>Chaetothyriomycetidae</taxon>
        <taxon>Chaetothyriales</taxon>
        <taxon>Trichomeriaceae</taxon>
        <taxon>Knufia</taxon>
    </lineage>
</organism>
<sequence length="1135" mass="128367">MECIGTTIALIQISGKVLELLKIVCDAATTLKSDLAALHQEVENLHDVGESVRNLAEDREETIEKYLPDDELGRFKDIWTRLDQRLQDCTATVKELEDLAEKILRKDGPTIPSRKDAITKLWKKTIHEPQMQVLRQRIRGDQSSLNIHFNSLTPFYARGSAFDVKIHVDEAIRRELHKALAKINALNSPQIEHKLNNIETRLTDMWNLQQQKQMTVYSNKHFPGSATVSPIFTGRQDLLDRLAVDFGLSSPPGTRTQQLRYVIHGMGGSGKTQLAYKFAALNQDHYWGVFLVDASTYDTLESSYKDIARTAGADASVEAALGWLTNLQEPWLLIVDNAELISGPRAAPGTKEQTAAATSKMQKGLEHYLPSGNRGNVLITTRNPSHKTLGNVGTQWVTLDKMPEDDAIELLFKAAGHTYDEEDSEEAAKAEKYAPLIAHNVSYLPLALTHAGKAIHPSVGQCTWESYSDYLKETYKRLPNPHDHTDEEKNVFATFDLIYTDLEHRKQNAHSADTSYADAIDVLSLFSCFHYNEIDTEMLMAVAEGSFVPETMKPSEPRKYMGAKLELRDRVRKILVSGFDQVSDSRVGQLLFSPPNTLPLFLRDQKMHKSRLLDSLSILVKRSLIFQSKRRHVYSMHPLVHQWLLLREMNNGRKALRAEWAVNVLERYIRLGDVLPGSLETTRNKVTRAVLPHLNHLERVQSLFTDAFQTIRDENPSILRPFWLTAPYIGRTEALRWAKFSLVYQDAGQYENACALQQKVHEFVVPRRGMADEISLRVTRLYASGKFHLTLLNDSANLFVDVINASEALYGMNDTATLEAKAQLGFVHCLQGRFSESKQLLTAATRGLDARDAQHGKMDLEVVIRARMNLATTETRYFNYLQSRALLENALQELEEREIESGNSLILDSMAGLCETYANLPDANTHIARSQELIERVVEVRRQTGGKEHPYTLLAQKIMARVYLAAQRYDEGEKLLRETIRIAESTLGVDHFAISDGHLLLARLVCAQGRLTEAEGMYREQKIHLKRVEKRCGYPVEQSSPGYIALMSALVACLEKQNKNEEALATAKEFWSGMGLVGVKDKAYDHPACKRLWVKIRQLEALLREPHEVLRKHDGTVVEFSDDFAQLVVETVVLL</sequence>
<evidence type="ECO:0000313" key="1">
    <source>
        <dbReference type="EMBL" id="KAK5957214.1"/>
    </source>
</evidence>
<dbReference type="SUPFAM" id="SSF48452">
    <property type="entry name" value="TPR-like"/>
    <property type="match status" value="1"/>
</dbReference>